<name>A0A7W2D4T4_9ACTN</name>
<evidence type="ECO:0000313" key="1">
    <source>
        <dbReference type="EMBL" id="MBA4864771.1"/>
    </source>
</evidence>
<comment type="caution">
    <text evidence="1">The sequence shown here is derived from an EMBL/GenBank/DDBJ whole genome shotgun (WGS) entry which is preliminary data.</text>
</comment>
<sequence>MRTRVYQKEDGYLWHRTRLHRTPVTDPLGCFPTHTEEASVRVAPGTRRGNTFAYRLGASLTLGEALLQAWETNQLAALVSDFAKAGALSRRRQGTPPAPAILPPPLGAAHLRDWLQQPERAGAQTDTQARYRLHLAMRQSLGAARMRELTDWVDQLTQPAAHWVPLHGEFSLSALVPGPDHGPLWVLFGETVARGPLEYDTGWLLGELAEWSDLTRRRASADTPEAELLGEMGRALLRAAGTGLDAKWLGRVVVLRRLMHVVDHASYVGWSDLLLPYVDLMPELIDSRGMSTLNRMKSAGPRATGEE</sequence>
<dbReference type="Proteomes" id="UP000586976">
    <property type="component" value="Unassembled WGS sequence"/>
</dbReference>
<dbReference type="EMBL" id="JACEQY010000033">
    <property type="protein sequence ID" value="MBA4864771.1"/>
    <property type="molecule type" value="Genomic_DNA"/>
</dbReference>
<dbReference type="RefSeq" id="WP_181866374.1">
    <property type="nucleotide sequence ID" value="NZ_JACEQY010000033.1"/>
</dbReference>
<gene>
    <name evidence="1" type="ORF">H1V43_26150</name>
</gene>
<evidence type="ECO:0008006" key="3">
    <source>
        <dbReference type="Google" id="ProtNLM"/>
    </source>
</evidence>
<accession>A0A7W2D4T4</accession>
<organism evidence="1 2">
    <name type="scientific">Streptomyces himalayensis subsp. aureolus</name>
    <dbReference type="NCBI Taxonomy" id="2758039"/>
    <lineage>
        <taxon>Bacteria</taxon>
        <taxon>Bacillati</taxon>
        <taxon>Actinomycetota</taxon>
        <taxon>Actinomycetes</taxon>
        <taxon>Kitasatosporales</taxon>
        <taxon>Streptomycetaceae</taxon>
        <taxon>Streptomyces</taxon>
        <taxon>Streptomyces himalayensis</taxon>
    </lineage>
</organism>
<dbReference type="AlphaFoldDB" id="A0A7W2D4T4"/>
<keyword evidence="2" id="KW-1185">Reference proteome</keyword>
<protein>
    <recommendedName>
        <fullName evidence="3">Aminoglycoside phosphotransferase domain-containing protein</fullName>
    </recommendedName>
</protein>
<reference evidence="1 2" key="1">
    <citation type="submission" date="2020-07" db="EMBL/GenBank/DDBJ databases">
        <title>Streptomyces isolated from Indian soil.</title>
        <authorList>
            <person name="Mandal S."/>
            <person name="Maiti P.K."/>
        </authorList>
    </citation>
    <scope>NUCLEOTIDE SEQUENCE [LARGE SCALE GENOMIC DNA]</scope>
    <source>
        <strain evidence="1 2">PSKA54</strain>
    </source>
</reference>
<proteinExistence type="predicted"/>
<evidence type="ECO:0000313" key="2">
    <source>
        <dbReference type="Proteomes" id="UP000586976"/>
    </source>
</evidence>